<evidence type="ECO:0000313" key="3">
    <source>
        <dbReference type="EMBL" id="CAB4214340.1"/>
    </source>
</evidence>
<proteinExistence type="predicted"/>
<dbReference type="EMBL" id="LR798393">
    <property type="protein sequence ID" value="CAB5228878.1"/>
    <property type="molecule type" value="Genomic_DNA"/>
</dbReference>
<sequence length="122" mass="12624">MATFSKIPLNGVSSTGRGIKVVATAIGTSPTLIHTGSSTPATIHEVWLYAQNNHTADVALRIGFGGVTDPDDIIEYTVKTKNGLYLVIPGLLLQGNATALTVKAAAGTANVISIFGYVNQIA</sequence>
<dbReference type="EMBL" id="LR797057">
    <property type="protein sequence ID" value="CAB4183992.1"/>
    <property type="molecule type" value="Genomic_DNA"/>
</dbReference>
<accession>A0A6J5MZ05</accession>
<organism evidence="1">
    <name type="scientific">uncultured Caudovirales phage</name>
    <dbReference type="NCBI Taxonomy" id="2100421"/>
    <lineage>
        <taxon>Viruses</taxon>
        <taxon>Duplodnaviria</taxon>
        <taxon>Heunggongvirae</taxon>
        <taxon>Uroviricota</taxon>
        <taxon>Caudoviricetes</taxon>
        <taxon>Peduoviridae</taxon>
        <taxon>Maltschvirus</taxon>
        <taxon>Maltschvirus maltsch</taxon>
    </lineage>
</organism>
<evidence type="ECO:0000313" key="4">
    <source>
        <dbReference type="EMBL" id="CAB5228878.1"/>
    </source>
</evidence>
<evidence type="ECO:0000313" key="1">
    <source>
        <dbReference type="EMBL" id="CAB4151672.1"/>
    </source>
</evidence>
<name>A0A6J5MZ05_9CAUD</name>
<reference evidence="1" key="1">
    <citation type="submission" date="2020-04" db="EMBL/GenBank/DDBJ databases">
        <authorList>
            <person name="Chiriac C."/>
            <person name="Salcher M."/>
            <person name="Ghai R."/>
            <person name="Kavagutti S V."/>
        </authorList>
    </citation>
    <scope>NUCLEOTIDE SEQUENCE</scope>
</reference>
<evidence type="ECO:0000313" key="2">
    <source>
        <dbReference type="EMBL" id="CAB4183992.1"/>
    </source>
</evidence>
<gene>
    <name evidence="2" type="ORF">UFOVP1099_25</name>
    <name evidence="3" type="ORF">UFOVP1460_30</name>
    <name evidence="4" type="ORF">UFOVP1548_51</name>
    <name evidence="1" type="ORF">UFOVP582_29</name>
</gene>
<protein>
    <submittedName>
        <fullName evidence="1">Uncharacterized protein</fullName>
    </submittedName>
</protein>
<dbReference type="EMBL" id="LR796571">
    <property type="protein sequence ID" value="CAB4151672.1"/>
    <property type="molecule type" value="Genomic_DNA"/>
</dbReference>
<dbReference type="EMBL" id="LR797403">
    <property type="protein sequence ID" value="CAB4214340.1"/>
    <property type="molecule type" value="Genomic_DNA"/>
</dbReference>